<dbReference type="EMBL" id="JEOB01000001">
    <property type="protein sequence ID" value="EXM40826.1"/>
    <property type="molecule type" value="Genomic_DNA"/>
</dbReference>
<dbReference type="PANTHER" id="PTHR34070">
    <property type="entry name" value="ARMADILLO-TYPE FOLD"/>
    <property type="match status" value="1"/>
</dbReference>
<dbReference type="RefSeq" id="WP_037285188.1">
    <property type="nucleotide sequence ID" value="NZ_JEOB01000001.1"/>
</dbReference>
<evidence type="ECO:0000313" key="1">
    <source>
        <dbReference type="EMBL" id="EXM40826.1"/>
    </source>
</evidence>
<reference evidence="1 2" key="1">
    <citation type="submission" date="2013-06" db="EMBL/GenBank/DDBJ databases">
        <title>Rumen cellulosomics: divergent fiber-degrading strategies revealed by comparative genome-wide analysis of six Ruminococcal strains.</title>
        <authorList>
            <person name="Dassa B."/>
            <person name="Borovok I."/>
            <person name="Lamed R."/>
            <person name="Flint H."/>
            <person name="Yeoman C.J."/>
            <person name="White B."/>
            <person name="Bayer E.A."/>
        </authorList>
    </citation>
    <scope>NUCLEOTIDE SEQUENCE [LARGE SCALE GENOMIC DNA]</scope>
    <source>
        <strain evidence="1 2">SY3</strain>
    </source>
</reference>
<sequence length="228" mass="26791">MDIKAELETAADKEYRDFQSKLLPNVPDEKFLGVRTPDIRKLAKKLIKSGEADSFLSALPHELFDENQLHSLIVTEIKDFEKALEEVERFLPCVDNWATCDQLNPRSFKGRQAELLPRIKRWIDSGKCYTTRFGMKMLMMHYLGEHFRPEYLEWVSAVRSEEYYVNMMQAWFFAEALAQRYDEALTFITEAKLTPWVNNKAIQKAKESLKIPEDRKVFLSGFKRKLPK</sequence>
<gene>
    <name evidence="1" type="ORF">RASY3_03820</name>
</gene>
<dbReference type="SUPFAM" id="SSF48371">
    <property type="entry name" value="ARM repeat"/>
    <property type="match status" value="1"/>
</dbReference>
<dbReference type="InterPro" id="IPR016024">
    <property type="entry name" value="ARM-type_fold"/>
</dbReference>
<name>A0A011VZR4_RUMAL</name>
<protein>
    <submittedName>
        <fullName evidence="1">DNA alkylation repair protein</fullName>
    </submittedName>
</protein>
<dbReference type="PATRIC" id="fig|1341156.4.peg.484"/>
<accession>A0A011VZR4</accession>
<evidence type="ECO:0000313" key="2">
    <source>
        <dbReference type="Proteomes" id="UP000021369"/>
    </source>
</evidence>
<dbReference type="Proteomes" id="UP000021369">
    <property type="component" value="Unassembled WGS sequence"/>
</dbReference>
<keyword evidence="2" id="KW-1185">Reference proteome</keyword>
<proteinExistence type="predicted"/>
<organism evidence="1 2">
    <name type="scientific">Ruminococcus albus SY3</name>
    <dbReference type="NCBI Taxonomy" id="1341156"/>
    <lineage>
        <taxon>Bacteria</taxon>
        <taxon>Bacillati</taxon>
        <taxon>Bacillota</taxon>
        <taxon>Clostridia</taxon>
        <taxon>Eubacteriales</taxon>
        <taxon>Oscillospiraceae</taxon>
        <taxon>Ruminococcus</taxon>
    </lineage>
</organism>
<dbReference type="Gene3D" id="1.25.10.90">
    <property type="match status" value="1"/>
</dbReference>
<dbReference type="AlphaFoldDB" id="A0A011VZR4"/>
<dbReference type="CDD" id="cd06561">
    <property type="entry name" value="AlkD_like"/>
    <property type="match status" value="1"/>
</dbReference>
<dbReference type="PANTHER" id="PTHR34070:SF1">
    <property type="entry name" value="DNA ALKYLATION REPAIR PROTEIN"/>
    <property type="match status" value="1"/>
</dbReference>
<dbReference type="Pfam" id="PF08713">
    <property type="entry name" value="DNA_alkylation"/>
    <property type="match status" value="1"/>
</dbReference>
<dbReference type="OrthoDB" id="9784740at2"/>
<comment type="caution">
    <text evidence="1">The sequence shown here is derived from an EMBL/GenBank/DDBJ whole genome shotgun (WGS) entry which is preliminary data.</text>
</comment>
<dbReference type="InterPro" id="IPR014825">
    <property type="entry name" value="DNA_alkylation"/>
</dbReference>